<evidence type="ECO:0000313" key="6">
    <source>
        <dbReference type="Proteomes" id="UP000831151"/>
    </source>
</evidence>
<dbReference type="SUPFAM" id="SSF55174">
    <property type="entry name" value="Alpha-L RNA-binding motif"/>
    <property type="match status" value="1"/>
</dbReference>
<dbReference type="Pfam" id="PF01728">
    <property type="entry name" value="FtsJ"/>
    <property type="match status" value="1"/>
</dbReference>
<reference evidence="5" key="1">
    <citation type="submission" date="2022-04" db="EMBL/GenBank/DDBJ databases">
        <title>Complete genome sequences of Ezakiella coagulans and Fenollaria massiliensis.</title>
        <authorList>
            <person name="France M.T."/>
            <person name="Clifford J."/>
            <person name="Narina S."/>
            <person name="Rutt L."/>
            <person name="Ravel J."/>
        </authorList>
    </citation>
    <scope>NUCLEOTIDE SEQUENCE</scope>
    <source>
        <strain evidence="5">C0061C2</strain>
    </source>
</reference>
<comment type="similarity">
    <text evidence="2">Belongs to the TlyA family.</text>
</comment>
<feature type="domain" description="RNA-binding S4" evidence="4">
    <location>
        <begin position="1"/>
        <end position="68"/>
    </location>
</feature>
<dbReference type="KEGG" id="fms:M1R53_04160"/>
<dbReference type="GO" id="GO:0032259">
    <property type="term" value="P:methylation"/>
    <property type="evidence" value="ECO:0007669"/>
    <property type="project" value="UniProtKB-KW"/>
</dbReference>
<proteinExistence type="inferred from homology"/>
<dbReference type="GO" id="GO:0008168">
    <property type="term" value="F:methyltransferase activity"/>
    <property type="evidence" value="ECO:0007669"/>
    <property type="project" value="UniProtKB-KW"/>
</dbReference>
<organism evidence="5 6">
    <name type="scientific">Fenollaria massiliensis</name>
    <dbReference type="NCBI Taxonomy" id="938288"/>
    <lineage>
        <taxon>Bacteria</taxon>
        <taxon>Bacillati</taxon>
        <taxon>Bacillota</taxon>
        <taxon>Clostridia</taxon>
        <taxon>Eubacteriales</taxon>
        <taxon>Fenollaria</taxon>
    </lineage>
</organism>
<dbReference type="Gene3D" id="3.40.50.150">
    <property type="entry name" value="Vaccinia Virus protein VP39"/>
    <property type="match status" value="1"/>
</dbReference>
<dbReference type="RefSeq" id="WP_249243180.1">
    <property type="nucleotide sequence ID" value="NZ_CP096649.1"/>
</dbReference>
<dbReference type="PANTHER" id="PTHR32319">
    <property type="entry name" value="BACTERIAL HEMOLYSIN-LIKE PROTEIN"/>
    <property type="match status" value="1"/>
</dbReference>
<keyword evidence="5" id="KW-0489">Methyltransferase</keyword>
<dbReference type="Gene3D" id="3.10.290.10">
    <property type="entry name" value="RNA-binding S4 domain"/>
    <property type="match status" value="1"/>
</dbReference>
<name>A0A9E7DKP8_9FIRM</name>
<keyword evidence="6" id="KW-1185">Reference proteome</keyword>
<keyword evidence="5" id="KW-0808">Transferase</keyword>
<dbReference type="NCBIfam" id="TIGR00478">
    <property type="entry name" value="tly"/>
    <property type="match status" value="1"/>
</dbReference>
<dbReference type="GO" id="GO:0003723">
    <property type="term" value="F:RNA binding"/>
    <property type="evidence" value="ECO:0007669"/>
    <property type="project" value="UniProtKB-KW"/>
</dbReference>
<dbReference type="InterPro" id="IPR002877">
    <property type="entry name" value="RNA_MeTrfase_FtsJ_dom"/>
</dbReference>
<dbReference type="PANTHER" id="PTHR32319:SF0">
    <property type="entry name" value="BACTERIAL HEMOLYSIN-LIKE PROTEIN"/>
    <property type="match status" value="1"/>
</dbReference>
<accession>A0A9E7DKP8</accession>
<gene>
    <name evidence="5" type="ORF">M1R53_04160</name>
</gene>
<dbReference type="CDD" id="cd02440">
    <property type="entry name" value="AdoMet_MTases"/>
    <property type="match status" value="1"/>
</dbReference>
<dbReference type="InterPro" id="IPR029063">
    <property type="entry name" value="SAM-dependent_MTases_sf"/>
</dbReference>
<dbReference type="EMBL" id="CP096649">
    <property type="protein sequence ID" value="UQK59849.1"/>
    <property type="molecule type" value="Genomic_DNA"/>
</dbReference>
<dbReference type="Pfam" id="PF01479">
    <property type="entry name" value="S4"/>
    <property type="match status" value="1"/>
</dbReference>
<evidence type="ECO:0000259" key="4">
    <source>
        <dbReference type="SMART" id="SM00363"/>
    </source>
</evidence>
<evidence type="ECO:0000256" key="3">
    <source>
        <dbReference type="PROSITE-ProRule" id="PRU00182"/>
    </source>
</evidence>
<dbReference type="InterPro" id="IPR002942">
    <property type="entry name" value="S4_RNA-bd"/>
</dbReference>
<dbReference type="InterPro" id="IPR004538">
    <property type="entry name" value="Hemolysin_A/TlyA"/>
</dbReference>
<dbReference type="SMART" id="SM00363">
    <property type="entry name" value="S4"/>
    <property type="match status" value="1"/>
</dbReference>
<keyword evidence="1 3" id="KW-0694">RNA-binding</keyword>
<sequence>MRLDKYLNEFKDIDSRTKAKKLILGSFVYVNGKIILSPSYDVDENDIVEINADNDITRYVSRGALKLIKAIDAFKLDINDKTCIDIGASTGGFTDVLVKNGARLVYAVDVGKDQLHPSLKDNKRVISIESFDARNIKEDTFNEDFDIITSDLSFISLTLLADAFNLLVNEKSKLVALIKPQFESGKIKRKNGIFNDAKLHIDAINKVILSFHAKGLYLNDICKSPIEGGEGNIEYLALFTRKDIARNIDIKKLVKDSLSR</sequence>
<dbReference type="SUPFAM" id="SSF53335">
    <property type="entry name" value="S-adenosyl-L-methionine-dependent methyltransferases"/>
    <property type="match status" value="1"/>
</dbReference>
<dbReference type="AlphaFoldDB" id="A0A9E7DKP8"/>
<protein>
    <submittedName>
        <fullName evidence="5">TlyA family RNA methyltransferase</fullName>
    </submittedName>
</protein>
<dbReference type="InterPro" id="IPR036986">
    <property type="entry name" value="S4_RNA-bd_sf"/>
</dbReference>
<evidence type="ECO:0000256" key="2">
    <source>
        <dbReference type="ARBA" id="ARBA00029460"/>
    </source>
</evidence>
<evidence type="ECO:0000256" key="1">
    <source>
        <dbReference type="ARBA" id="ARBA00022884"/>
    </source>
</evidence>
<evidence type="ECO:0000313" key="5">
    <source>
        <dbReference type="EMBL" id="UQK59849.1"/>
    </source>
</evidence>
<dbReference type="Proteomes" id="UP000831151">
    <property type="component" value="Chromosome"/>
</dbReference>
<dbReference type="PIRSF" id="PIRSF005578">
    <property type="entry name" value="TlyA"/>
    <property type="match status" value="1"/>
</dbReference>
<dbReference type="InterPro" id="IPR047048">
    <property type="entry name" value="TlyA"/>
</dbReference>
<dbReference type="PROSITE" id="PS50889">
    <property type="entry name" value="S4"/>
    <property type="match status" value="1"/>
</dbReference>
<dbReference type="CDD" id="cd00165">
    <property type="entry name" value="S4"/>
    <property type="match status" value="1"/>
</dbReference>